<protein>
    <submittedName>
        <fullName evidence="3">Histidine ammonia-lyase</fullName>
    </submittedName>
</protein>
<keyword evidence="1" id="KW-0456">Lyase</keyword>
<accession>A0A7R7HWR1</accession>
<name>A0A7R7HWR1_9ACTN</name>
<dbReference type="InterPro" id="IPR008948">
    <property type="entry name" value="L-Aspartase-like"/>
</dbReference>
<reference evidence="3 4" key="1">
    <citation type="submission" date="2020-08" db="EMBL/GenBank/DDBJ databases">
        <title>Whole genome shotgun sequence of Actinocatenispora thailandica NBRC 105041.</title>
        <authorList>
            <person name="Komaki H."/>
            <person name="Tamura T."/>
        </authorList>
    </citation>
    <scope>NUCLEOTIDE SEQUENCE [LARGE SCALE GENOMIC DNA]</scope>
    <source>
        <strain evidence="3 4">NBRC 105041</strain>
    </source>
</reference>
<evidence type="ECO:0000256" key="1">
    <source>
        <dbReference type="ARBA" id="ARBA00023239"/>
    </source>
</evidence>
<feature type="compositionally biased region" description="Basic and acidic residues" evidence="2">
    <location>
        <begin position="1"/>
        <end position="13"/>
    </location>
</feature>
<dbReference type="Gene3D" id="1.20.200.10">
    <property type="entry name" value="Fumarase/aspartase (Central domain)"/>
    <property type="match status" value="1"/>
</dbReference>
<organism evidence="3 4">
    <name type="scientific">Actinocatenispora thailandica</name>
    <dbReference type="NCBI Taxonomy" id="227318"/>
    <lineage>
        <taxon>Bacteria</taxon>
        <taxon>Bacillati</taxon>
        <taxon>Actinomycetota</taxon>
        <taxon>Actinomycetes</taxon>
        <taxon>Micromonosporales</taxon>
        <taxon>Micromonosporaceae</taxon>
        <taxon>Actinocatenispora</taxon>
    </lineage>
</organism>
<evidence type="ECO:0000256" key="2">
    <source>
        <dbReference type="SAM" id="MobiDB-lite"/>
    </source>
</evidence>
<evidence type="ECO:0000313" key="3">
    <source>
        <dbReference type="EMBL" id="BCJ34249.1"/>
    </source>
</evidence>
<proteinExistence type="predicted"/>
<feature type="compositionally biased region" description="Low complexity" evidence="2">
    <location>
        <begin position="88"/>
        <end position="105"/>
    </location>
</feature>
<dbReference type="Pfam" id="PF00221">
    <property type="entry name" value="Lyase_aromatic"/>
    <property type="match status" value="1"/>
</dbReference>
<sequence length="627" mass="64054">MRDGDERQVRVDRVAVPGMAGHGTTNRQGTIGYGTNGQGTNGHDTSGQDTNLRGVRGGPGADGHDTNLRGVRRGSGADGSGADGPGTGNPDAAGPDAGGPDAAEPGADRSDASVSGTDRSARGGFGADAIRAIADGARLTLSPRLLAEVAANREQVRAALTDPNRPVYGVTTGMGAFAGRRLDPDEQASHQLRLLTARAVGEPPWLPVADVRALLAIVLRTALRPETGASAELCRFLADRLNDGFHPAVPREGIGCAGEIIPLCHAGQALAGIGTVLAERDPAAPGGDPAAAAGLADPSGDRVEVPAAEALAARGVEPYRPGPKEGVILLEGIPVATMHGIRRGAEAATATERLLVAAAATIDALGAPRAGYDPRLAAGDPVLADRYARLRALTDGGTVRAGVLHAPVSFRVVPQVLAHLSRTVADLAGAVDRALGWVTDSPAFLAGEFVSTAGYHACELGLRLDAVTAALTHAAESSVQRMARLLDERYSGLPPQLAAVPGPQAGLVTVHKRAVGELQALRRLAAPATLGSLDTSAGQEDLQAFAPAAGEQLRAALDRVESITAAELLTAYQAWTVRGAAIAPALVPLRAAIGELVPPVYQDRPLGVDLRRLRTALRSGALDVASA</sequence>
<dbReference type="AlphaFoldDB" id="A0A7R7HWR1"/>
<feature type="region of interest" description="Disordered" evidence="2">
    <location>
        <begin position="1"/>
        <end position="123"/>
    </location>
</feature>
<feature type="compositionally biased region" description="Gly residues" evidence="2">
    <location>
        <begin position="76"/>
        <end position="87"/>
    </location>
</feature>
<dbReference type="PANTHER" id="PTHR10362">
    <property type="entry name" value="HISTIDINE AMMONIA-LYASE"/>
    <property type="match status" value="1"/>
</dbReference>
<dbReference type="InterPro" id="IPR024083">
    <property type="entry name" value="Fumarase/histidase_N"/>
</dbReference>
<dbReference type="KEGG" id="atl:Athai_17520"/>
<dbReference type="EMBL" id="AP023355">
    <property type="protein sequence ID" value="BCJ34249.1"/>
    <property type="molecule type" value="Genomic_DNA"/>
</dbReference>
<evidence type="ECO:0000313" key="4">
    <source>
        <dbReference type="Proteomes" id="UP000611640"/>
    </source>
</evidence>
<dbReference type="GO" id="GO:0016841">
    <property type="term" value="F:ammonia-lyase activity"/>
    <property type="evidence" value="ECO:0007669"/>
    <property type="project" value="UniProtKB-ARBA"/>
</dbReference>
<gene>
    <name evidence="3" type="primary">hutH_2</name>
    <name evidence="3" type="ORF">Athai_17520</name>
</gene>
<dbReference type="Proteomes" id="UP000611640">
    <property type="component" value="Chromosome"/>
</dbReference>
<dbReference type="SUPFAM" id="SSF48557">
    <property type="entry name" value="L-aspartase-like"/>
    <property type="match status" value="1"/>
</dbReference>
<feature type="compositionally biased region" description="Polar residues" evidence="2">
    <location>
        <begin position="41"/>
        <end position="51"/>
    </location>
</feature>
<keyword evidence="4" id="KW-1185">Reference proteome</keyword>
<dbReference type="RefSeq" id="WP_203961000.1">
    <property type="nucleotide sequence ID" value="NZ_AP023355.1"/>
</dbReference>
<dbReference type="InterPro" id="IPR001106">
    <property type="entry name" value="Aromatic_Lyase"/>
</dbReference>
<feature type="compositionally biased region" description="Gly residues" evidence="2">
    <location>
        <begin position="31"/>
        <end position="40"/>
    </location>
</feature>
<dbReference type="Gene3D" id="1.10.275.10">
    <property type="entry name" value="Fumarase/aspartase (N-terminal domain)"/>
    <property type="match status" value="1"/>
</dbReference>